<sequence length="90" mass="9489">MYDWNNVGDPIPALDGFAVDDREAGEDSTVVSVGTVIGRDMIQIAAWDDGVCLDVALLLDLPNARALRDRLTQAIQAIEAGGVYGGGATR</sequence>
<comment type="caution">
    <text evidence="1">The sequence shown here is derived from an EMBL/GenBank/DDBJ whole genome shotgun (WGS) entry which is preliminary data.</text>
</comment>
<evidence type="ECO:0000313" key="1">
    <source>
        <dbReference type="EMBL" id="TDD83066.1"/>
    </source>
</evidence>
<reference evidence="1 2" key="1">
    <citation type="submission" date="2019-03" db="EMBL/GenBank/DDBJ databases">
        <title>Draft genome sequences of novel Actinobacteria.</title>
        <authorList>
            <person name="Sahin N."/>
            <person name="Ay H."/>
            <person name="Saygin H."/>
        </authorList>
    </citation>
    <scope>NUCLEOTIDE SEQUENCE [LARGE SCALE GENOMIC DNA]</scope>
    <source>
        <strain evidence="1 2">DSM 45941</strain>
    </source>
</reference>
<accession>A0A4R5BE43</accession>
<dbReference type="Proteomes" id="UP000295578">
    <property type="component" value="Unassembled WGS sequence"/>
</dbReference>
<dbReference type="OrthoDB" id="9867634at2"/>
<keyword evidence="2" id="KW-1185">Reference proteome</keyword>
<proteinExistence type="predicted"/>
<dbReference type="RefSeq" id="WP_132198087.1">
    <property type="nucleotide sequence ID" value="NZ_SMKY01000058.1"/>
</dbReference>
<organism evidence="1 2">
    <name type="scientific">Actinomadura darangshiensis</name>
    <dbReference type="NCBI Taxonomy" id="705336"/>
    <lineage>
        <taxon>Bacteria</taxon>
        <taxon>Bacillati</taxon>
        <taxon>Actinomycetota</taxon>
        <taxon>Actinomycetes</taxon>
        <taxon>Streptosporangiales</taxon>
        <taxon>Thermomonosporaceae</taxon>
        <taxon>Actinomadura</taxon>
    </lineage>
</organism>
<name>A0A4R5BE43_9ACTN</name>
<protein>
    <submittedName>
        <fullName evidence="1">Uncharacterized protein</fullName>
    </submittedName>
</protein>
<gene>
    <name evidence="1" type="ORF">E1293_15450</name>
</gene>
<evidence type="ECO:0000313" key="2">
    <source>
        <dbReference type="Proteomes" id="UP000295578"/>
    </source>
</evidence>
<dbReference type="AlphaFoldDB" id="A0A4R5BE43"/>
<dbReference type="EMBL" id="SMKY01000058">
    <property type="protein sequence ID" value="TDD83066.1"/>
    <property type="molecule type" value="Genomic_DNA"/>
</dbReference>